<comment type="subcellular location">
    <subcellularLocation>
        <location evidence="1">Membrane</location>
    </subcellularLocation>
</comment>
<dbReference type="KEGG" id="trr:M419DRAFT_85371"/>
<keyword evidence="5 6" id="KW-0472">Membrane</keyword>
<dbReference type="Pfam" id="PF04884">
    <property type="entry name" value="UVB_sens_prot"/>
    <property type="match status" value="1"/>
</dbReference>
<name>A0A024S5J7_HYPJR</name>
<gene>
    <name evidence="8" type="ORF">M419DRAFT_85371</name>
</gene>
<dbReference type="PANTHER" id="PTHR12770:SF31">
    <property type="entry name" value="RUS FAMILY MEMBER 1"/>
    <property type="match status" value="1"/>
</dbReference>
<evidence type="ECO:0000256" key="3">
    <source>
        <dbReference type="ARBA" id="ARBA00022692"/>
    </source>
</evidence>
<dbReference type="HOGENOM" id="CLU_015325_5_1_1"/>
<feature type="transmembrane region" description="Helical" evidence="6">
    <location>
        <begin position="256"/>
        <end position="276"/>
    </location>
</feature>
<dbReference type="InterPro" id="IPR006968">
    <property type="entry name" value="RUS_fam"/>
</dbReference>
<dbReference type="AlphaFoldDB" id="A0A024S5J7"/>
<dbReference type="EMBL" id="KI911155">
    <property type="protein sequence ID" value="ETR99755.1"/>
    <property type="molecule type" value="Genomic_DNA"/>
</dbReference>
<dbReference type="OrthoDB" id="364779at2759"/>
<evidence type="ECO:0000256" key="5">
    <source>
        <dbReference type="ARBA" id="ARBA00023136"/>
    </source>
</evidence>
<protein>
    <submittedName>
        <fullName evidence="8">DUF647-domain-containing protein</fullName>
    </submittedName>
</protein>
<evidence type="ECO:0000259" key="7">
    <source>
        <dbReference type="Pfam" id="PF04884"/>
    </source>
</evidence>
<accession>A0A024S5J7</accession>
<comment type="similarity">
    <text evidence="2">Belongs to the RUS1 family.</text>
</comment>
<evidence type="ECO:0000256" key="1">
    <source>
        <dbReference type="ARBA" id="ARBA00004370"/>
    </source>
</evidence>
<dbReference type="Proteomes" id="UP000024376">
    <property type="component" value="Unassembled WGS sequence"/>
</dbReference>
<evidence type="ECO:0000313" key="8">
    <source>
        <dbReference type="EMBL" id="ETR99755.1"/>
    </source>
</evidence>
<feature type="domain" description="Protein root UVB sensitive/RUS" evidence="7">
    <location>
        <begin position="62"/>
        <end position="299"/>
    </location>
</feature>
<keyword evidence="4 6" id="KW-1133">Transmembrane helix</keyword>
<dbReference type="InterPro" id="IPR054549">
    <property type="entry name" value="UVB_sens_RUS_dom"/>
</dbReference>
<proteinExistence type="inferred from homology"/>
<evidence type="ECO:0000256" key="6">
    <source>
        <dbReference type="SAM" id="Phobius"/>
    </source>
</evidence>
<sequence length="448" mass="49909">MAAHQESEEAQVDKITDLLAWGNDVDIIELDKSGHVVQRWLHAHDGHVLPLRRRSNSFFSRSVREWRKALFDSFLPVGFPHSVSKDYLSYQFFDSLQAFFSTISSLLANRALLQGLGVGDASSSATFALLLTILKDAMSRIATIVFAHRFGLRIEPDAKRYRFLADLFNDTAFFLELYSPYLGSWGKVVALSTGEALRALCGVAAGASKAALSVHFARQDNLAELNAKEASQETAVGLIGLLVGTLVVKTVENHSAVVLLMIVLVLAHLGMNYLGVRSVCMNTFNRQRATILFEEYLKSGKVLSPEQVANRESIIFWSPAIRNAQGKEVVHLEFAESYSHAMSCSDAHEKLIIVDGAMHTRFICSRVPGRLTRIKLLLWDGASPMDAVLAWFAAMEIAIAGKDRDSEFVPRYKSEDLLEQLKRQGWSADTQALETKAPVRLQVRKRRL</sequence>
<organism evidence="8 9">
    <name type="scientific">Hypocrea jecorina (strain ATCC 56765 / BCRC 32924 / NRRL 11460 / Rut C-30)</name>
    <name type="common">Trichoderma reesei</name>
    <dbReference type="NCBI Taxonomy" id="1344414"/>
    <lineage>
        <taxon>Eukaryota</taxon>
        <taxon>Fungi</taxon>
        <taxon>Dikarya</taxon>
        <taxon>Ascomycota</taxon>
        <taxon>Pezizomycotina</taxon>
        <taxon>Sordariomycetes</taxon>
        <taxon>Hypocreomycetidae</taxon>
        <taxon>Hypocreales</taxon>
        <taxon>Hypocreaceae</taxon>
        <taxon>Trichoderma</taxon>
    </lineage>
</organism>
<dbReference type="GO" id="GO:0016020">
    <property type="term" value="C:membrane"/>
    <property type="evidence" value="ECO:0007669"/>
    <property type="project" value="UniProtKB-SubCell"/>
</dbReference>
<dbReference type="PANTHER" id="PTHR12770">
    <property type="entry name" value="RUS1 FAMILY PROTEIN C16ORF58"/>
    <property type="match status" value="1"/>
</dbReference>
<keyword evidence="3 6" id="KW-0812">Transmembrane</keyword>
<reference evidence="9" key="1">
    <citation type="journal article" date="2013" name="Ind. Biotechnol.">
        <title>Comparative genomics analysis of Trichoderma reesei strains.</title>
        <authorList>
            <person name="Koike H."/>
            <person name="Aerts A."/>
            <person name="LaButti K."/>
            <person name="Grigoriev I.V."/>
            <person name="Baker S.E."/>
        </authorList>
    </citation>
    <scope>NUCLEOTIDE SEQUENCE [LARGE SCALE GENOMIC DNA]</scope>
    <source>
        <strain evidence="9">ATCC 56765 / BCRC 32924 / NRRL 11460 / Rut C-30</strain>
    </source>
</reference>
<evidence type="ECO:0000256" key="4">
    <source>
        <dbReference type="ARBA" id="ARBA00022989"/>
    </source>
</evidence>
<evidence type="ECO:0000256" key="2">
    <source>
        <dbReference type="ARBA" id="ARBA00007558"/>
    </source>
</evidence>
<evidence type="ECO:0000313" key="9">
    <source>
        <dbReference type="Proteomes" id="UP000024376"/>
    </source>
</evidence>